<evidence type="ECO:0000313" key="3">
    <source>
        <dbReference type="Proteomes" id="UP000248889"/>
    </source>
</evidence>
<protein>
    <submittedName>
        <fullName evidence="2">Uncharacterized protein</fullName>
    </submittedName>
</protein>
<name>A0A2X0J047_9ACTN</name>
<evidence type="ECO:0000313" key="2">
    <source>
        <dbReference type="EMBL" id="RAG83566.1"/>
    </source>
</evidence>
<proteinExistence type="predicted"/>
<dbReference type="AlphaFoldDB" id="A0A2X0J047"/>
<feature type="transmembrane region" description="Helical" evidence="1">
    <location>
        <begin position="6"/>
        <end position="23"/>
    </location>
</feature>
<keyword evidence="3" id="KW-1185">Reference proteome</keyword>
<evidence type="ECO:0000256" key="1">
    <source>
        <dbReference type="SAM" id="Phobius"/>
    </source>
</evidence>
<comment type="caution">
    <text evidence="2">The sequence shown here is derived from an EMBL/GenBank/DDBJ whole genome shotgun (WGS) entry which is preliminary data.</text>
</comment>
<gene>
    <name evidence="2" type="ORF">DN069_21465</name>
</gene>
<keyword evidence="1" id="KW-0472">Membrane</keyword>
<organism evidence="2 3">
    <name type="scientific">Streptacidiphilus pinicola</name>
    <dbReference type="NCBI Taxonomy" id="2219663"/>
    <lineage>
        <taxon>Bacteria</taxon>
        <taxon>Bacillati</taxon>
        <taxon>Actinomycetota</taxon>
        <taxon>Actinomycetes</taxon>
        <taxon>Kitasatosporales</taxon>
        <taxon>Streptomycetaceae</taxon>
        <taxon>Streptacidiphilus</taxon>
    </lineage>
</organism>
<sequence>MDLSSLATTTLGAAIGVGATLIADRTRWKRDHRSKEQDTKRQVYAEYLTALSRTRNELRLASRNPQVPAEERARMATEAFKAGGAYELRYQVAITAPPAVVEASTQAFRALRDLRDLVEAGITHREPSYLSSKEAWDLLFSELCRQIREDLAAG</sequence>
<reference evidence="2 3" key="1">
    <citation type="submission" date="2018-06" db="EMBL/GenBank/DDBJ databases">
        <title>Streptacidiphilus pinicola sp. nov., isolated from pine grove soil.</title>
        <authorList>
            <person name="Roh S.G."/>
            <person name="Park S."/>
            <person name="Kim M.-K."/>
            <person name="Yun B.-R."/>
            <person name="Park J."/>
            <person name="Kim M.J."/>
            <person name="Kim Y.S."/>
            <person name="Kim S.B."/>
        </authorList>
    </citation>
    <scope>NUCLEOTIDE SEQUENCE [LARGE SCALE GENOMIC DNA]</scope>
    <source>
        <strain evidence="2 3">MMS16-CNU450</strain>
    </source>
</reference>
<accession>A0A2X0J047</accession>
<dbReference type="OrthoDB" id="4289123at2"/>
<keyword evidence="1" id="KW-0812">Transmembrane</keyword>
<keyword evidence="1" id="KW-1133">Transmembrane helix</keyword>
<dbReference type="EMBL" id="QKYN01000084">
    <property type="protein sequence ID" value="RAG83566.1"/>
    <property type="molecule type" value="Genomic_DNA"/>
</dbReference>
<dbReference type="Proteomes" id="UP000248889">
    <property type="component" value="Unassembled WGS sequence"/>
</dbReference>